<accession>A0A852ZDD0</accession>
<evidence type="ECO:0000256" key="6">
    <source>
        <dbReference type="ARBA" id="ARBA00022692"/>
    </source>
</evidence>
<feature type="transmembrane region" description="Helical" evidence="12">
    <location>
        <begin position="39"/>
        <end position="60"/>
    </location>
</feature>
<feature type="region of interest" description="Disordered" evidence="11">
    <location>
        <begin position="1"/>
        <end position="28"/>
    </location>
</feature>
<feature type="transmembrane region" description="Helical" evidence="12">
    <location>
        <begin position="330"/>
        <end position="349"/>
    </location>
</feature>
<evidence type="ECO:0000256" key="8">
    <source>
        <dbReference type="ARBA" id="ARBA00023136"/>
    </source>
</evidence>
<sequence length="357" mass="37352">MTTEPARTRGARSTGPTEHTEDPTSAVSTLTRVLRRPEVGAAVAAVAVFVFFAAMTRTFLTPGGVATWLDSAALFGIMAIAVALLMIGGEFDLSAGTMVGSTGLIVGILTTHSGVNVWLAVVLALAFALLVGAGNGLLVMRTGLPSFIVTLGTFFVLQGLNLAVTKLLIGQVAVQGLDQVPGFYDVKWIFGSTVAAFGTVFQVSIAWWIGLTAVATWVLLRTRAGNWIFAVGGAQTSARQVGVPVLTTKVGLFMTTAAAGWLAGMLQLFRTSTVQASTGVGQEFIYIICAVVGGCLLTGGYGSAIGAALGALIYGMTYQGIVFAQWDNNWLKTFLGVMLLAAVLVNTYVRRRAEVSR</sequence>
<keyword evidence="2" id="KW-0813">Transport</keyword>
<dbReference type="PANTHER" id="PTHR32196">
    <property type="entry name" value="ABC TRANSPORTER PERMEASE PROTEIN YPHD-RELATED-RELATED"/>
    <property type="match status" value="1"/>
</dbReference>
<feature type="transmembrane region" description="Helical" evidence="12">
    <location>
        <begin position="93"/>
        <end position="111"/>
    </location>
</feature>
<organism evidence="13 14">
    <name type="scientific">Actinopolymorpha rutila</name>
    <dbReference type="NCBI Taxonomy" id="446787"/>
    <lineage>
        <taxon>Bacteria</taxon>
        <taxon>Bacillati</taxon>
        <taxon>Actinomycetota</taxon>
        <taxon>Actinomycetes</taxon>
        <taxon>Propionibacteriales</taxon>
        <taxon>Actinopolymorphaceae</taxon>
        <taxon>Actinopolymorpha</taxon>
    </lineage>
</organism>
<dbReference type="GO" id="GO:0022857">
    <property type="term" value="F:transmembrane transporter activity"/>
    <property type="evidence" value="ECO:0007669"/>
    <property type="project" value="InterPro"/>
</dbReference>
<gene>
    <name evidence="13" type="ORF">F4554_002400</name>
</gene>
<feature type="transmembrane region" description="Helical" evidence="12">
    <location>
        <begin position="241"/>
        <end position="264"/>
    </location>
</feature>
<dbReference type="GO" id="GO:0005886">
    <property type="term" value="C:plasma membrane"/>
    <property type="evidence" value="ECO:0007669"/>
    <property type="project" value="UniProtKB-SubCell"/>
</dbReference>
<evidence type="ECO:0000256" key="10">
    <source>
        <dbReference type="ARBA" id="ARBA00035686"/>
    </source>
</evidence>
<evidence type="ECO:0000256" key="5">
    <source>
        <dbReference type="ARBA" id="ARBA00022597"/>
    </source>
</evidence>
<evidence type="ECO:0000256" key="11">
    <source>
        <dbReference type="SAM" id="MobiDB-lite"/>
    </source>
</evidence>
<evidence type="ECO:0000313" key="14">
    <source>
        <dbReference type="Proteomes" id="UP000579605"/>
    </source>
</evidence>
<feature type="transmembrane region" description="Helical" evidence="12">
    <location>
        <begin position="147"/>
        <end position="169"/>
    </location>
</feature>
<dbReference type="CDD" id="cd06579">
    <property type="entry name" value="TM_PBP1_transp_AraH_like"/>
    <property type="match status" value="1"/>
</dbReference>
<evidence type="ECO:0000256" key="2">
    <source>
        <dbReference type="ARBA" id="ARBA00022448"/>
    </source>
</evidence>
<evidence type="ECO:0000256" key="12">
    <source>
        <dbReference type="SAM" id="Phobius"/>
    </source>
</evidence>
<dbReference type="RefSeq" id="WP_179787432.1">
    <property type="nucleotide sequence ID" value="NZ_BAAARR010000010.1"/>
</dbReference>
<keyword evidence="6 12" id="KW-0812">Transmembrane</keyword>
<evidence type="ECO:0000256" key="4">
    <source>
        <dbReference type="ARBA" id="ARBA00022519"/>
    </source>
</evidence>
<comment type="function">
    <text evidence="9">Part of the binding-protein-dependent transport system for D-xylose. Probably responsible for the translocation of the substrate across the membrane.</text>
</comment>
<keyword evidence="5 13" id="KW-0762">Sugar transport</keyword>
<dbReference type="AlphaFoldDB" id="A0A852ZDD0"/>
<reference evidence="13 14" key="1">
    <citation type="submission" date="2020-07" db="EMBL/GenBank/DDBJ databases">
        <title>Sequencing the genomes of 1000 actinobacteria strains.</title>
        <authorList>
            <person name="Klenk H.-P."/>
        </authorList>
    </citation>
    <scope>NUCLEOTIDE SEQUENCE [LARGE SCALE GENOMIC DNA]</scope>
    <source>
        <strain evidence="13 14">DSM 18448</strain>
    </source>
</reference>
<keyword evidence="3" id="KW-1003">Cell membrane</keyword>
<name>A0A852ZDD0_9ACTN</name>
<dbReference type="Proteomes" id="UP000579605">
    <property type="component" value="Unassembled WGS sequence"/>
</dbReference>
<keyword evidence="7 12" id="KW-1133">Transmembrane helix</keyword>
<feature type="transmembrane region" description="Helical" evidence="12">
    <location>
        <begin position="284"/>
        <end position="302"/>
    </location>
</feature>
<evidence type="ECO:0000256" key="3">
    <source>
        <dbReference type="ARBA" id="ARBA00022475"/>
    </source>
</evidence>
<keyword evidence="4" id="KW-0997">Cell inner membrane</keyword>
<dbReference type="EMBL" id="JACBZH010000001">
    <property type="protein sequence ID" value="NYH89762.1"/>
    <property type="molecule type" value="Genomic_DNA"/>
</dbReference>
<feature type="transmembrane region" description="Helical" evidence="12">
    <location>
        <begin position="117"/>
        <end position="140"/>
    </location>
</feature>
<protein>
    <recommendedName>
        <fullName evidence="10">Xylose transport system permease protein XylH</fullName>
    </recommendedName>
</protein>
<keyword evidence="8 12" id="KW-0472">Membrane</keyword>
<feature type="transmembrane region" description="Helical" evidence="12">
    <location>
        <begin position="307"/>
        <end position="324"/>
    </location>
</feature>
<proteinExistence type="predicted"/>
<feature type="transmembrane region" description="Helical" evidence="12">
    <location>
        <begin position="66"/>
        <end position="86"/>
    </location>
</feature>
<dbReference type="PANTHER" id="PTHR32196:SF32">
    <property type="entry name" value="XYLOSE TRANSPORT SYSTEM PERMEASE PROTEIN XYLH"/>
    <property type="match status" value="1"/>
</dbReference>
<dbReference type="Pfam" id="PF02653">
    <property type="entry name" value="BPD_transp_2"/>
    <property type="match status" value="1"/>
</dbReference>
<evidence type="ECO:0000256" key="9">
    <source>
        <dbReference type="ARBA" id="ARBA00035611"/>
    </source>
</evidence>
<evidence type="ECO:0000313" key="13">
    <source>
        <dbReference type="EMBL" id="NYH89762.1"/>
    </source>
</evidence>
<comment type="caution">
    <text evidence="13">The sequence shown here is derived from an EMBL/GenBank/DDBJ whole genome shotgun (WGS) entry which is preliminary data.</text>
</comment>
<comment type="subcellular location">
    <subcellularLocation>
        <location evidence="1">Cell membrane</location>
        <topology evidence="1">Multi-pass membrane protein</topology>
    </subcellularLocation>
</comment>
<keyword evidence="14" id="KW-1185">Reference proteome</keyword>
<evidence type="ECO:0000256" key="1">
    <source>
        <dbReference type="ARBA" id="ARBA00004651"/>
    </source>
</evidence>
<evidence type="ECO:0000256" key="7">
    <source>
        <dbReference type="ARBA" id="ARBA00022989"/>
    </source>
</evidence>
<dbReference type="InterPro" id="IPR001851">
    <property type="entry name" value="ABC_transp_permease"/>
</dbReference>
<feature type="transmembrane region" description="Helical" evidence="12">
    <location>
        <begin position="189"/>
        <end position="220"/>
    </location>
</feature>